<evidence type="ECO:0000256" key="4">
    <source>
        <dbReference type="ARBA" id="ARBA00022643"/>
    </source>
</evidence>
<keyword evidence="3" id="KW-0285">Flavoprotein</keyword>
<keyword evidence="4" id="KW-0288">FMN</keyword>
<proteinExistence type="inferred from homology"/>
<dbReference type="CDD" id="cd02149">
    <property type="entry name" value="NfsB-like"/>
    <property type="match status" value="1"/>
</dbReference>
<gene>
    <name evidence="8" type="ORF">HLUCCA11_15590</name>
</gene>
<comment type="cofactor">
    <cofactor evidence="1">
        <name>FMN</name>
        <dbReference type="ChEBI" id="CHEBI:58210"/>
    </cofactor>
</comment>
<reference evidence="8 9" key="1">
    <citation type="submission" date="2015-09" db="EMBL/GenBank/DDBJ databases">
        <title>Identification and resolution of microdiversity through metagenomic sequencing of parallel consortia.</title>
        <authorList>
            <person name="Nelson W.C."/>
            <person name="Romine M.F."/>
            <person name="Lindemann S.R."/>
        </authorList>
    </citation>
    <scope>NUCLEOTIDE SEQUENCE [LARGE SCALE GENOMIC DNA]</scope>
    <source>
        <strain evidence="8">Ana</strain>
    </source>
</reference>
<organism evidence="8 9">
    <name type="scientific">Phormidesmis priestleyi Ana</name>
    <dbReference type="NCBI Taxonomy" id="1666911"/>
    <lineage>
        <taxon>Bacteria</taxon>
        <taxon>Bacillati</taxon>
        <taxon>Cyanobacteriota</taxon>
        <taxon>Cyanophyceae</taxon>
        <taxon>Leptolyngbyales</taxon>
        <taxon>Leptolyngbyaceae</taxon>
        <taxon>Phormidesmis</taxon>
    </lineage>
</organism>
<keyword evidence="6" id="KW-0560">Oxidoreductase</keyword>
<comment type="caution">
    <text evidence="8">The sequence shown here is derived from an EMBL/GenBank/DDBJ whole genome shotgun (WGS) entry which is preliminary data.</text>
</comment>
<dbReference type="PANTHER" id="PTHR43673:SF2">
    <property type="entry name" value="NITROREDUCTASE"/>
    <property type="match status" value="1"/>
</dbReference>
<accession>A0A0N8KMM7</accession>
<feature type="domain" description="Nitroreductase" evidence="7">
    <location>
        <begin position="14"/>
        <end position="191"/>
    </location>
</feature>
<evidence type="ECO:0000256" key="5">
    <source>
        <dbReference type="ARBA" id="ARBA00022857"/>
    </source>
</evidence>
<evidence type="ECO:0000259" key="7">
    <source>
        <dbReference type="Pfam" id="PF00881"/>
    </source>
</evidence>
<dbReference type="STRING" id="1666911.HLUCCA11_15590"/>
<evidence type="ECO:0000256" key="6">
    <source>
        <dbReference type="ARBA" id="ARBA00023002"/>
    </source>
</evidence>
<protein>
    <submittedName>
        <fullName evidence="8">Nitroreductase</fullName>
    </submittedName>
</protein>
<dbReference type="InterPro" id="IPR029479">
    <property type="entry name" value="Nitroreductase"/>
</dbReference>
<dbReference type="GO" id="GO:0016491">
    <property type="term" value="F:oxidoreductase activity"/>
    <property type="evidence" value="ECO:0007669"/>
    <property type="project" value="UniProtKB-KW"/>
</dbReference>
<dbReference type="AlphaFoldDB" id="A0A0N8KMM7"/>
<dbReference type="InterPro" id="IPR033878">
    <property type="entry name" value="NfsB-like"/>
</dbReference>
<evidence type="ECO:0000256" key="1">
    <source>
        <dbReference type="ARBA" id="ARBA00001917"/>
    </source>
</evidence>
<keyword evidence="5" id="KW-0521">NADP</keyword>
<evidence type="ECO:0000313" key="8">
    <source>
        <dbReference type="EMBL" id="KPQ34170.1"/>
    </source>
</evidence>
<dbReference type="InterPro" id="IPR000415">
    <property type="entry name" value="Nitroreductase-like"/>
</dbReference>
<dbReference type="PANTHER" id="PTHR43673">
    <property type="entry name" value="NAD(P)H NITROREDUCTASE YDGI-RELATED"/>
    <property type="match status" value="1"/>
</dbReference>
<dbReference type="Pfam" id="PF00881">
    <property type="entry name" value="Nitroreductase"/>
    <property type="match status" value="1"/>
</dbReference>
<dbReference type="EMBL" id="LJZR01000022">
    <property type="protein sequence ID" value="KPQ34170.1"/>
    <property type="molecule type" value="Genomic_DNA"/>
</dbReference>
<comment type="similarity">
    <text evidence="2">Belongs to the nitroreductase family.</text>
</comment>
<dbReference type="PATRIC" id="fig|1666911.3.peg.770"/>
<name>A0A0N8KMM7_9CYAN</name>
<evidence type="ECO:0000313" key="9">
    <source>
        <dbReference type="Proteomes" id="UP000050465"/>
    </source>
</evidence>
<evidence type="ECO:0000256" key="3">
    <source>
        <dbReference type="ARBA" id="ARBA00022630"/>
    </source>
</evidence>
<sequence length="216" mass="23603">MATLSPSDLLEQLNWRYATKQFDPNQPVADEVWQALEDSLVLTPSSYGLQPWKFIVVTDPAVKAQLKPLSWNQDQITDCSHLVVFTIKKNLSAADVDRLMESTATTREVPVESLAGYRNMIVSDVVQGPRSLNVNDWATSQAYIALGNFMTSAAVLGVDTCPLEGIEPAGYDKVLNLLGSGFATVVACAAGHRSAADKYAELAKVRYPHDEMVEVV</sequence>
<evidence type="ECO:0000256" key="2">
    <source>
        <dbReference type="ARBA" id="ARBA00007118"/>
    </source>
</evidence>
<dbReference type="Gene3D" id="3.40.109.10">
    <property type="entry name" value="NADH Oxidase"/>
    <property type="match status" value="1"/>
</dbReference>
<dbReference type="SUPFAM" id="SSF55469">
    <property type="entry name" value="FMN-dependent nitroreductase-like"/>
    <property type="match status" value="1"/>
</dbReference>
<dbReference type="Proteomes" id="UP000050465">
    <property type="component" value="Unassembled WGS sequence"/>
</dbReference>